<dbReference type="InterPro" id="IPR006725">
    <property type="entry name" value="PIF2"/>
</dbReference>
<dbReference type="RefSeq" id="NP_891892.1">
    <property type="nucleotide sequence ID" value="NC_005068.1"/>
</dbReference>
<dbReference type="KEGG" id="vg:1725005"/>
<dbReference type="GeneID" id="1725005"/>
<reference evidence="1 2" key="4">
    <citation type="journal article" date="2003" name="Virology">
        <title>The genome of the Cryptophlebia leucotreta granulovirus.</title>
        <authorList>
            <person name="Lange M."/>
            <person name="Jehle J.A."/>
        </authorList>
    </citation>
    <scope>NUCLEOTIDE SEQUENCE [LARGE SCALE GENOMIC DNA]</scope>
    <source>
        <strain evidence="1">CV3</strain>
    </source>
</reference>
<evidence type="ECO:0008006" key="3">
    <source>
        <dbReference type="Google" id="ProtNLM"/>
    </source>
</evidence>
<proteinExistence type="predicted"/>
<organismHost>
    <name type="scientific">Tortricidae</name>
    <dbReference type="NCBI Taxonomy" id="7139"/>
</organismHost>
<evidence type="ECO:0000313" key="1">
    <source>
        <dbReference type="EMBL" id="AAQ21640.1"/>
    </source>
</evidence>
<evidence type="ECO:0000313" key="2">
    <source>
        <dbReference type="Proteomes" id="UP000203359"/>
    </source>
</evidence>
<protein>
    <recommendedName>
        <fullName evidence="3">Pif-2</fullName>
    </recommendedName>
</protein>
<name>Q7T5P4_GVCL</name>
<dbReference type="Pfam" id="PF04631">
    <property type="entry name" value="PIF2"/>
    <property type="match status" value="1"/>
</dbReference>
<accession>Q7T5P4</accession>
<keyword evidence="2" id="KW-1185">Reference proteome</keyword>
<reference evidence="1 2" key="2">
    <citation type="journal article" date="1994" name="J. Gen. Virol.">
        <title>The granulin gene region of Cryptophlebia leucotreta granulosis virus: sequence analysis and phylogenetic considerations.</title>
        <authorList>
            <person name="Jehle J.A."/>
            <person name="Backhaus H."/>
        </authorList>
    </citation>
    <scope>NUCLEOTIDE SEQUENCE [LARGE SCALE GENOMIC DNA]</scope>
    <source>
        <strain evidence="1">CV3</strain>
    </source>
</reference>
<dbReference type="OrthoDB" id="7191at10239"/>
<reference evidence="1 2" key="1">
    <citation type="journal article" date="1994" name="J. Gen. Virol.">
        <title>Genome organization of the DNA-binding protein gene region of Cryptophlebia leucotreta granulosis virus is closely related to that of nuclear polyhedrosis viruses.</title>
        <authorList>
            <person name="Jehle J.A."/>
            <person name="Backhaus H."/>
        </authorList>
    </citation>
    <scope>NUCLEOTIDE SEQUENCE [LARGE SCALE GENOMIC DNA]</scope>
    <source>
        <strain evidence="1">CV3</strain>
    </source>
</reference>
<dbReference type="Proteomes" id="UP000203359">
    <property type="component" value="Segment"/>
</dbReference>
<sequence>MIIVVILFILLLSLCYLPLFNAHQKIYNEKVERVEILNNEEFKEIVYQRRYAPLHTLPTVKWHSNFDTLEGSSNCFSVPTLVTTTNTGTFDCGAVCKDERALYFFVTPHDKFVVNGVLLPSGGYCTMNSVPRNCNSETSLIIFSVNQWTCIAEDPRYFAGEGNLIQVAGRQHSSHISPEQIDKVVLWDNLMNRVVNPVVNTFRYSWDDVLEDGNRRFEVKCDALDLKHNEMFLNPFNKIECLPNVCTSVNWAHRDVKPNFERGVCECGNVNITRVQHIDENDASSKCAAIINRLNKNERNYNFRVECLSMDTPITEFKYDKLLCPPEIFTQNTDFAYTFSLNGVIPLSGNGIDEPTTRLWKDTQNRILWNSIN</sequence>
<reference evidence="1 2" key="3">
    <citation type="journal article" date="2002" name="J. Gen. Virol.">
        <title>The expansion of a hypervariable, non-hr ori-like region in the genome of Cryptophlebia leucotreta granulovirus provides in vivo evidence for the utilization of baculovirus non-hr oris during replication.</title>
        <authorList>
            <person name="Jehle J.A."/>
        </authorList>
    </citation>
    <scope>NUCLEOTIDE SEQUENCE [LARGE SCALE GENOMIC DNA]</scope>
    <source>
        <strain evidence="1">CV3</strain>
    </source>
</reference>
<dbReference type="EMBL" id="AY229987">
    <property type="protein sequence ID" value="AAQ21640.1"/>
    <property type="molecule type" value="Genomic_DNA"/>
</dbReference>
<organism evidence="1 2">
    <name type="scientific">Cryptophlebia leucotreta granulosis virus</name>
    <name type="common">ClGV</name>
    <name type="synonym">Cryptophlebia leucotreta granulovirus</name>
    <dbReference type="NCBI Taxonomy" id="35254"/>
    <lineage>
        <taxon>Viruses</taxon>
        <taxon>Viruses incertae sedis</taxon>
        <taxon>Naldaviricetes</taxon>
        <taxon>Lefavirales</taxon>
        <taxon>Baculoviridae</taxon>
        <taxon>Betabaculovirus</taxon>
        <taxon>Betabaculovirus cryleucotretae</taxon>
    </lineage>
</organism>